<dbReference type="EMBL" id="JBFXLS010000050">
    <property type="protein sequence ID" value="KAL2823639.1"/>
    <property type="molecule type" value="Genomic_DNA"/>
</dbReference>
<evidence type="ECO:0000313" key="2">
    <source>
        <dbReference type="Proteomes" id="UP001610335"/>
    </source>
</evidence>
<sequence length="462" mass="52985">MTGVELWLAFIGALDLRLRYGKLLLDKHDDFKTADDDIAGRMVIIARSWKKTAVQLDFIKQIWSSLDAEHQHIHEETLQILSTKLEIAVPQISKRWRYALAVKECLDKVTRELEEWQTRLDPSWYLIIRIADPAIDAQLAKTDIKSANNSSKSPLSVASRLRETLITEPKANERVFLPADDISEFRLSQLPFSTAGMLQKPRSSILIIDHAEYHPDTDLSVLTNDVRTLARQFRHVEPLEFNLFECFGVVQNRDPTTRESISFDFIFKIPRQMQEPQSLRAHLCSGTPYPLCNVFSIAKRLAISNIRPETDLIFHNGVSALGWSALTLRHGNTAWDQNLYYHPDRQGLLPEANYTMQHDIYSLGSLAVYEKSTNQPSLAQTLDKFPDFREASTKEVFVGPSTDVWPYRMGDKYSQVVIDCLTCMERENRDFGDETDFQDEDGVLIAVKYIEKILLQLDSISF</sequence>
<dbReference type="Proteomes" id="UP001610335">
    <property type="component" value="Unassembled WGS sequence"/>
</dbReference>
<accession>A0ABR4I7C2</accession>
<organism evidence="1 2">
    <name type="scientific">Aspergillus cavernicola</name>
    <dbReference type="NCBI Taxonomy" id="176166"/>
    <lineage>
        <taxon>Eukaryota</taxon>
        <taxon>Fungi</taxon>
        <taxon>Dikarya</taxon>
        <taxon>Ascomycota</taxon>
        <taxon>Pezizomycotina</taxon>
        <taxon>Eurotiomycetes</taxon>
        <taxon>Eurotiomycetidae</taxon>
        <taxon>Eurotiales</taxon>
        <taxon>Aspergillaceae</taxon>
        <taxon>Aspergillus</taxon>
        <taxon>Aspergillus subgen. Nidulantes</taxon>
    </lineage>
</organism>
<protein>
    <submittedName>
        <fullName evidence="1">Uncharacterized protein</fullName>
    </submittedName>
</protein>
<name>A0ABR4I7C2_9EURO</name>
<proteinExistence type="predicted"/>
<evidence type="ECO:0000313" key="1">
    <source>
        <dbReference type="EMBL" id="KAL2823639.1"/>
    </source>
</evidence>
<reference evidence="1 2" key="1">
    <citation type="submission" date="2024-07" db="EMBL/GenBank/DDBJ databases">
        <title>Section-level genome sequencing and comparative genomics of Aspergillus sections Usti and Cavernicolus.</title>
        <authorList>
            <consortium name="Lawrence Berkeley National Laboratory"/>
            <person name="Nybo J.L."/>
            <person name="Vesth T.C."/>
            <person name="Theobald S."/>
            <person name="Frisvad J.C."/>
            <person name="Larsen T.O."/>
            <person name="Kjaerboelling I."/>
            <person name="Rothschild-Mancinelli K."/>
            <person name="Lyhne E.K."/>
            <person name="Kogle M.E."/>
            <person name="Barry K."/>
            <person name="Clum A."/>
            <person name="Na H."/>
            <person name="Ledsgaard L."/>
            <person name="Lin J."/>
            <person name="Lipzen A."/>
            <person name="Kuo A."/>
            <person name="Riley R."/>
            <person name="Mondo S."/>
            <person name="LaButti K."/>
            <person name="Haridas S."/>
            <person name="Pangalinan J."/>
            <person name="Salamov A.A."/>
            <person name="Simmons B.A."/>
            <person name="Magnuson J.K."/>
            <person name="Chen J."/>
            <person name="Drula E."/>
            <person name="Henrissat B."/>
            <person name="Wiebenga A."/>
            <person name="Lubbers R.J."/>
            <person name="Gomes A.C."/>
            <person name="Makela M.R."/>
            <person name="Stajich J."/>
            <person name="Grigoriev I.V."/>
            <person name="Mortensen U.H."/>
            <person name="De vries R.P."/>
            <person name="Baker S.E."/>
            <person name="Andersen M.R."/>
        </authorList>
    </citation>
    <scope>NUCLEOTIDE SEQUENCE [LARGE SCALE GENOMIC DNA]</scope>
    <source>
        <strain evidence="1 2">CBS 600.67</strain>
    </source>
</reference>
<gene>
    <name evidence="1" type="ORF">BDW59DRAFT_173295</name>
</gene>
<comment type="caution">
    <text evidence="1">The sequence shown here is derived from an EMBL/GenBank/DDBJ whole genome shotgun (WGS) entry which is preliminary data.</text>
</comment>
<keyword evidence="2" id="KW-1185">Reference proteome</keyword>